<evidence type="ECO:0000256" key="4">
    <source>
        <dbReference type="ARBA" id="ARBA00023136"/>
    </source>
</evidence>
<evidence type="ECO:0000256" key="1">
    <source>
        <dbReference type="ARBA" id="ARBA00004141"/>
    </source>
</evidence>
<comment type="subcellular location">
    <subcellularLocation>
        <location evidence="1">Membrane</location>
        <topology evidence="1">Multi-pass membrane protein</topology>
    </subcellularLocation>
</comment>
<dbReference type="Pfam" id="PF04547">
    <property type="entry name" value="Anoctamin"/>
    <property type="match status" value="1"/>
</dbReference>
<organism evidence="7 8">
    <name type="scientific">Symbiodinium microadriaticum</name>
    <name type="common">Dinoflagellate</name>
    <name type="synonym">Zooxanthella microadriatica</name>
    <dbReference type="NCBI Taxonomy" id="2951"/>
    <lineage>
        <taxon>Eukaryota</taxon>
        <taxon>Sar</taxon>
        <taxon>Alveolata</taxon>
        <taxon>Dinophyceae</taxon>
        <taxon>Suessiales</taxon>
        <taxon>Symbiodiniaceae</taxon>
        <taxon>Symbiodinium</taxon>
    </lineage>
</organism>
<dbReference type="GO" id="GO:0016020">
    <property type="term" value="C:membrane"/>
    <property type="evidence" value="ECO:0007669"/>
    <property type="project" value="UniProtKB-SubCell"/>
</dbReference>
<evidence type="ECO:0000256" key="2">
    <source>
        <dbReference type="ARBA" id="ARBA00022692"/>
    </source>
</evidence>
<dbReference type="PANTHER" id="PTHR12308">
    <property type="entry name" value="ANOCTAMIN"/>
    <property type="match status" value="1"/>
</dbReference>
<keyword evidence="3 5" id="KW-1133">Transmembrane helix</keyword>
<protein>
    <submittedName>
        <fullName evidence="7">Anoctamin-8</fullName>
    </submittedName>
</protein>
<accession>A0A1Q9DDK0</accession>
<feature type="transmembrane region" description="Helical" evidence="5">
    <location>
        <begin position="114"/>
        <end position="134"/>
    </location>
</feature>
<gene>
    <name evidence="7" type="primary">ANO8</name>
    <name evidence="7" type="ORF">AK812_SmicGene24921</name>
</gene>
<keyword evidence="2 5" id="KW-0812">Transmembrane</keyword>
<feature type="domain" description="Anoctamin transmembrane" evidence="6">
    <location>
        <begin position="11"/>
        <end position="175"/>
    </location>
</feature>
<dbReference type="EMBL" id="LSRX01000591">
    <property type="protein sequence ID" value="OLP93195.1"/>
    <property type="molecule type" value="Genomic_DNA"/>
</dbReference>
<comment type="caution">
    <text evidence="7">The sequence shown here is derived from an EMBL/GenBank/DDBJ whole genome shotgun (WGS) entry which is preliminary data.</text>
</comment>
<name>A0A1Q9DDK0_SYMMI</name>
<dbReference type="Proteomes" id="UP000186817">
    <property type="component" value="Unassembled WGS sequence"/>
</dbReference>
<proteinExistence type="predicted"/>
<dbReference type="OrthoDB" id="407523at2759"/>
<evidence type="ECO:0000256" key="3">
    <source>
        <dbReference type="ARBA" id="ARBA00022989"/>
    </source>
</evidence>
<sequence>MLKWSMSSEVASKKQRAEQIASQKQGSTAEQMLSYIEVQGMLYEYDETEEIADYMQIVTNYGFIVMFGALCPSICLLCFFANFPIKKLTAFKFSYGLRRVVPQTQDGIGSWAGILRFVTFIGITLTCYVEVFVYNVSFMSIWDLSAMGPGIQLFTFVLLERAFVALKMAVEGFMGHKTVMHYRIEEYNDQVIDKLIPRAMPVMAEQRVQDSKKPIRRSLRDDQGHCSRLPMGAA</sequence>
<keyword evidence="8" id="KW-1185">Reference proteome</keyword>
<dbReference type="InterPro" id="IPR007632">
    <property type="entry name" value="Anoctamin"/>
</dbReference>
<reference evidence="7 8" key="1">
    <citation type="submission" date="2016-02" db="EMBL/GenBank/DDBJ databases">
        <title>Genome analysis of coral dinoflagellate symbionts highlights evolutionary adaptations to a symbiotic lifestyle.</title>
        <authorList>
            <person name="Aranda M."/>
            <person name="Li Y."/>
            <person name="Liew Y.J."/>
            <person name="Baumgarten S."/>
            <person name="Simakov O."/>
            <person name="Wilson M."/>
            <person name="Piel J."/>
            <person name="Ashoor H."/>
            <person name="Bougouffa S."/>
            <person name="Bajic V.B."/>
            <person name="Ryu T."/>
            <person name="Ravasi T."/>
            <person name="Bayer T."/>
            <person name="Micklem G."/>
            <person name="Kim H."/>
            <person name="Bhak J."/>
            <person name="Lajeunesse T.C."/>
            <person name="Voolstra C.R."/>
        </authorList>
    </citation>
    <scope>NUCLEOTIDE SEQUENCE [LARGE SCALE GENOMIC DNA]</scope>
    <source>
        <strain evidence="7 8">CCMP2467</strain>
    </source>
</reference>
<evidence type="ECO:0000259" key="6">
    <source>
        <dbReference type="Pfam" id="PF04547"/>
    </source>
</evidence>
<dbReference type="PANTHER" id="PTHR12308:SF73">
    <property type="entry name" value="ANOCTAMIN"/>
    <property type="match status" value="1"/>
</dbReference>
<evidence type="ECO:0000313" key="7">
    <source>
        <dbReference type="EMBL" id="OLP93195.1"/>
    </source>
</evidence>
<evidence type="ECO:0000256" key="5">
    <source>
        <dbReference type="SAM" id="Phobius"/>
    </source>
</evidence>
<keyword evidence="4 5" id="KW-0472">Membrane</keyword>
<dbReference type="GO" id="GO:0005254">
    <property type="term" value="F:chloride channel activity"/>
    <property type="evidence" value="ECO:0007669"/>
    <property type="project" value="TreeGrafter"/>
</dbReference>
<evidence type="ECO:0000313" key="8">
    <source>
        <dbReference type="Proteomes" id="UP000186817"/>
    </source>
</evidence>
<dbReference type="InterPro" id="IPR049452">
    <property type="entry name" value="Anoctamin_TM"/>
</dbReference>
<feature type="transmembrane region" description="Helical" evidence="5">
    <location>
        <begin position="61"/>
        <end position="83"/>
    </location>
</feature>
<dbReference type="AlphaFoldDB" id="A0A1Q9DDK0"/>